<dbReference type="EMBL" id="KB096736">
    <property type="protein sequence ID" value="ESO02729.1"/>
    <property type="molecule type" value="Genomic_DNA"/>
</dbReference>
<proteinExistence type="predicted"/>
<dbReference type="PANTHER" id="PTHR21245">
    <property type="entry name" value="HETEROGENEOUS NUCLEAR RIBONUCLEOPROTEIN"/>
    <property type="match status" value="1"/>
</dbReference>
<evidence type="ECO:0000313" key="6">
    <source>
        <dbReference type="Proteomes" id="UP000015101"/>
    </source>
</evidence>
<dbReference type="CDD" id="cd12249">
    <property type="entry name" value="RRM1_hnRNPR_like"/>
    <property type="match status" value="1"/>
</dbReference>
<accession>T1FKY7</accession>
<sequence length="218" mass="24381">MDPKTDKSSIHQQLIDHGLPEQVIEEIENFQKTGLFSDTDPDERACEALKELGATEALSVLSELKQSPNIEHVSNKSALLCSLIKAYRQKVKQGLDVGVAVKRPGPDEVKLKIFVGRIPRDMFEDVLVPLFEQCGTIWNLRLMIEPSTGYSRGFCFVTFSTKEGAQEAVKKYNGYEISPGKFLKANISVANVRLFVGNIPKNKSRDDILEEFKKHAGL</sequence>
<keyword evidence="1 2" id="KW-0694">RNA-binding</keyword>
<dbReference type="InParanoid" id="T1FKY7"/>
<dbReference type="SUPFAM" id="SSF54928">
    <property type="entry name" value="RNA-binding domain, RBD"/>
    <property type="match status" value="1"/>
</dbReference>
<dbReference type="HOGENOM" id="CLU_1268143_0_0_1"/>
<dbReference type="EMBL" id="AMQM01009641">
    <property type="status" value="NOT_ANNOTATED_CDS"/>
    <property type="molecule type" value="Genomic_DNA"/>
</dbReference>
<dbReference type="Pfam" id="PF18360">
    <property type="entry name" value="hnRNP_Q_AcD"/>
    <property type="match status" value="1"/>
</dbReference>
<dbReference type="KEGG" id="hro:HELRODRAFT_184310"/>
<gene>
    <name evidence="5" type="primary">20209486</name>
    <name evidence="4" type="ORF">HELRODRAFT_184310</name>
</gene>
<reference evidence="4 6" key="2">
    <citation type="journal article" date="2013" name="Nature">
        <title>Insights into bilaterian evolution from three spiralian genomes.</title>
        <authorList>
            <person name="Simakov O."/>
            <person name="Marletaz F."/>
            <person name="Cho S.J."/>
            <person name="Edsinger-Gonzales E."/>
            <person name="Havlak P."/>
            <person name="Hellsten U."/>
            <person name="Kuo D.H."/>
            <person name="Larsson T."/>
            <person name="Lv J."/>
            <person name="Arendt D."/>
            <person name="Savage R."/>
            <person name="Osoegawa K."/>
            <person name="de Jong P."/>
            <person name="Grimwood J."/>
            <person name="Chapman J.A."/>
            <person name="Shapiro H."/>
            <person name="Aerts A."/>
            <person name="Otillar R.P."/>
            <person name="Terry A.Y."/>
            <person name="Boore J.L."/>
            <person name="Grigoriev I.V."/>
            <person name="Lindberg D.R."/>
            <person name="Seaver E.C."/>
            <person name="Weisblat D.A."/>
            <person name="Putnam N.H."/>
            <person name="Rokhsar D.S."/>
        </authorList>
    </citation>
    <scope>NUCLEOTIDE SEQUENCE</scope>
</reference>
<dbReference type="GO" id="GO:0003729">
    <property type="term" value="F:mRNA binding"/>
    <property type="evidence" value="ECO:0000318"/>
    <property type="project" value="GO_Central"/>
</dbReference>
<dbReference type="eggNOG" id="KOG0117">
    <property type="taxonomic scope" value="Eukaryota"/>
</dbReference>
<dbReference type="Gene3D" id="3.30.70.330">
    <property type="match status" value="1"/>
</dbReference>
<dbReference type="InterPro" id="IPR041337">
    <property type="entry name" value="hnRNP_Q_AcD"/>
</dbReference>
<dbReference type="InterPro" id="IPR000504">
    <property type="entry name" value="RRM_dom"/>
</dbReference>
<reference evidence="5" key="3">
    <citation type="submission" date="2015-06" db="UniProtKB">
        <authorList>
            <consortium name="EnsemblMetazoa"/>
        </authorList>
    </citation>
    <scope>IDENTIFICATION</scope>
</reference>
<reference evidence="6" key="1">
    <citation type="submission" date="2012-12" db="EMBL/GenBank/DDBJ databases">
        <authorList>
            <person name="Hellsten U."/>
            <person name="Grimwood J."/>
            <person name="Chapman J.A."/>
            <person name="Shapiro H."/>
            <person name="Aerts A."/>
            <person name="Otillar R.P."/>
            <person name="Terry A.Y."/>
            <person name="Boore J.L."/>
            <person name="Simakov O."/>
            <person name="Marletaz F."/>
            <person name="Cho S.-J."/>
            <person name="Edsinger-Gonzales E."/>
            <person name="Havlak P."/>
            <person name="Kuo D.-H."/>
            <person name="Larsson T."/>
            <person name="Lv J."/>
            <person name="Arendt D."/>
            <person name="Savage R."/>
            <person name="Osoegawa K."/>
            <person name="de Jong P."/>
            <person name="Lindberg D.R."/>
            <person name="Seaver E.C."/>
            <person name="Weisblat D.A."/>
            <person name="Putnam N.H."/>
            <person name="Grigoriev I.V."/>
            <person name="Rokhsar D.S."/>
        </authorList>
    </citation>
    <scope>NUCLEOTIDE SEQUENCE</scope>
</reference>
<dbReference type="EMBL" id="AMQM01009640">
    <property type="status" value="NOT_ANNOTATED_CDS"/>
    <property type="molecule type" value="Genomic_DNA"/>
</dbReference>
<evidence type="ECO:0000256" key="2">
    <source>
        <dbReference type="PROSITE-ProRule" id="PRU00176"/>
    </source>
</evidence>
<dbReference type="GeneID" id="20209486"/>
<dbReference type="Proteomes" id="UP000015101">
    <property type="component" value="Unassembled WGS sequence"/>
</dbReference>
<dbReference type="STRING" id="6412.T1FKY7"/>
<dbReference type="CTD" id="20209486"/>
<dbReference type="FunFam" id="3.30.70.330:FF:000490">
    <property type="entry name" value="heterogeneous nuclear ribonucleoprotein R isoform X2"/>
    <property type="match status" value="1"/>
</dbReference>
<dbReference type="EnsemblMetazoa" id="HelroT184310">
    <property type="protein sequence ID" value="HelroP184310"/>
    <property type="gene ID" value="HelroG184310"/>
</dbReference>
<keyword evidence="6" id="KW-1185">Reference proteome</keyword>
<evidence type="ECO:0000313" key="4">
    <source>
        <dbReference type="EMBL" id="ESO02729.1"/>
    </source>
</evidence>
<name>T1FKY7_HELRO</name>
<protein>
    <recommendedName>
        <fullName evidence="3">RRM domain-containing protein</fullName>
    </recommendedName>
</protein>
<dbReference type="AlphaFoldDB" id="T1FKY7"/>
<dbReference type="InterPro" id="IPR012677">
    <property type="entry name" value="Nucleotide-bd_a/b_plait_sf"/>
</dbReference>
<evidence type="ECO:0000256" key="1">
    <source>
        <dbReference type="ARBA" id="ARBA00022884"/>
    </source>
</evidence>
<evidence type="ECO:0000313" key="5">
    <source>
        <dbReference type="EnsemblMetazoa" id="HelroP184310"/>
    </source>
</evidence>
<dbReference type="InterPro" id="IPR035979">
    <property type="entry name" value="RBD_domain_sf"/>
</dbReference>
<dbReference type="SMART" id="SM00360">
    <property type="entry name" value="RRM"/>
    <property type="match status" value="1"/>
</dbReference>
<dbReference type="RefSeq" id="XP_009019172.1">
    <property type="nucleotide sequence ID" value="XM_009020924.1"/>
</dbReference>
<dbReference type="OrthoDB" id="3800936at2759"/>
<organism evidence="5 6">
    <name type="scientific">Helobdella robusta</name>
    <name type="common">Californian leech</name>
    <dbReference type="NCBI Taxonomy" id="6412"/>
    <lineage>
        <taxon>Eukaryota</taxon>
        <taxon>Metazoa</taxon>
        <taxon>Spiralia</taxon>
        <taxon>Lophotrochozoa</taxon>
        <taxon>Annelida</taxon>
        <taxon>Clitellata</taxon>
        <taxon>Hirudinea</taxon>
        <taxon>Rhynchobdellida</taxon>
        <taxon>Glossiphoniidae</taxon>
        <taxon>Helobdella</taxon>
    </lineage>
</organism>
<evidence type="ECO:0000259" key="3">
    <source>
        <dbReference type="PROSITE" id="PS50102"/>
    </source>
</evidence>
<dbReference type="GO" id="GO:0005847">
    <property type="term" value="C:mRNA cleavage and polyadenylation specificity factor complex"/>
    <property type="evidence" value="ECO:0000318"/>
    <property type="project" value="GO_Central"/>
</dbReference>
<dbReference type="Pfam" id="PF00076">
    <property type="entry name" value="RRM_1"/>
    <property type="match status" value="1"/>
</dbReference>
<dbReference type="PROSITE" id="PS50102">
    <property type="entry name" value="RRM"/>
    <property type="match status" value="1"/>
</dbReference>
<feature type="domain" description="RRM" evidence="3">
    <location>
        <begin position="111"/>
        <end position="190"/>
    </location>
</feature>